<dbReference type="Proteomes" id="UP000225706">
    <property type="component" value="Unassembled WGS sequence"/>
</dbReference>
<protein>
    <recommendedName>
        <fullName evidence="3">Reverse transcriptase domain-containing protein</fullName>
    </recommendedName>
</protein>
<organism evidence="1 2">
    <name type="scientific">Stylophora pistillata</name>
    <name type="common">Smooth cauliflower coral</name>
    <dbReference type="NCBI Taxonomy" id="50429"/>
    <lineage>
        <taxon>Eukaryota</taxon>
        <taxon>Metazoa</taxon>
        <taxon>Cnidaria</taxon>
        <taxon>Anthozoa</taxon>
        <taxon>Hexacorallia</taxon>
        <taxon>Scleractinia</taxon>
        <taxon>Astrocoeniina</taxon>
        <taxon>Pocilloporidae</taxon>
        <taxon>Stylophora</taxon>
    </lineage>
</organism>
<keyword evidence="2" id="KW-1185">Reference proteome</keyword>
<dbReference type="AlphaFoldDB" id="A0A2B4RGU9"/>
<dbReference type="PANTHER" id="PTHR47331">
    <property type="entry name" value="PHD-TYPE DOMAIN-CONTAINING PROTEIN"/>
    <property type="match status" value="1"/>
</dbReference>
<evidence type="ECO:0000313" key="2">
    <source>
        <dbReference type="Proteomes" id="UP000225706"/>
    </source>
</evidence>
<dbReference type="EMBL" id="LSMT01000619">
    <property type="protein sequence ID" value="PFX15710.1"/>
    <property type="molecule type" value="Genomic_DNA"/>
</dbReference>
<name>A0A2B4RGU9_STYPI</name>
<sequence>MKANGRKVKINAVLDDTSDEPFLNEEVAGVLGLQEPFKKVQVHVLNDIVETFQSIPLQIEIESVYGRWSQEIGVKTCPQKVTGSYRVVNWNKHQDKWPHMTQCGFPKPANDGLVDLLIGSDNAEFHYSHVDLRGKLGGPIARLGPLGWSCIGAPDESATARTRSHVIRSLFTREPIWSERKESCGDVDNSLKRFWEIEKSGTDRDDRLVLTEEERLALSKVKNSLKYKNGRYCVVVPWKENKPNLPDTKPMARPRLRSTERNLKKNSRVAEEYQANIQAYVGKGYLREVSSKEQLPANVWYLPHFPVVRMDKSTTKVRIVFDCAAKCNGTSLYDMIHPGPKLLRDLFKVLVRFRRNPVAIACDIKAMYLQIEIEEQDRSHFRLLWRDLGPKRGVENEDKGGEMYRQLKVLWGFAGMEARKWISNSPKVIEAIPSEERSTEIVINSGQDPITKTLEISWNSTEEVFAATASPVSPEFQTTKGNVLPKAATIFHPLGFVCPYVIVKKILLQEMWMLIM</sequence>
<reference evidence="2" key="1">
    <citation type="journal article" date="2017" name="bioRxiv">
        <title>Comparative analysis of the genomes of Stylophora pistillata and Acropora digitifera provides evidence for extensive differences between species of corals.</title>
        <authorList>
            <person name="Voolstra C.R."/>
            <person name="Li Y."/>
            <person name="Liew Y.J."/>
            <person name="Baumgarten S."/>
            <person name="Zoccola D."/>
            <person name="Flot J.-F."/>
            <person name="Tambutte S."/>
            <person name="Allemand D."/>
            <person name="Aranda M."/>
        </authorList>
    </citation>
    <scope>NUCLEOTIDE SEQUENCE [LARGE SCALE GENOMIC DNA]</scope>
</reference>
<dbReference type="PANTHER" id="PTHR47331:SF5">
    <property type="entry name" value="RIBONUCLEASE H"/>
    <property type="match status" value="1"/>
</dbReference>
<dbReference type="OrthoDB" id="5984815at2759"/>
<dbReference type="InterPro" id="IPR043502">
    <property type="entry name" value="DNA/RNA_pol_sf"/>
</dbReference>
<dbReference type="STRING" id="50429.A0A2B4RGU9"/>
<evidence type="ECO:0008006" key="3">
    <source>
        <dbReference type="Google" id="ProtNLM"/>
    </source>
</evidence>
<dbReference type="SUPFAM" id="SSF56672">
    <property type="entry name" value="DNA/RNA polymerases"/>
    <property type="match status" value="1"/>
</dbReference>
<evidence type="ECO:0000313" key="1">
    <source>
        <dbReference type="EMBL" id="PFX15710.1"/>
    </source>
</evidence>
<gene>
    <name evidence="1" type="ORF">AWC38_SpisGene20064</name>
</gene>
<accession>A0A2B4RGU9</accession>
<comment type="caution">
    <text evidence="1">The sequence shown here is derived from an EMBL/GenBank/DDBJ whole genome shotgun (WGS) entry which is preliminary data.</text>
</comment>
<proteinExistence type="predicted"/>